<comment type="caution">
    <text evidence="2">The sequence shown here is derived from an EMBL/GenBank/DDBJ whole genome shotgun (WGS) entry which is preliminary data.</text>
</comment>
<feature type="region of interest" description="Disordered" evidence="1">
    <location>
        <begin position="1"/>
        <end position="51"/>
    </location>
</feature>
<sequence length="51" mass="5483">MAEQVQSQAGRVGNCQVSNSRSDPIGGIQERGQASKGQDRRKQQGQGTIRV</sequence>
<keyword evidence="3" id="KW-1185">Reference proteome</keyword>
<feature type="non-terminal residue" evidence="2">
    <location>
        <position position="51"/>
    </location>
</feature>
<evidence type="ECO:0000313" key="3">
    <source>
        <dbReference type="Proteomes" id="UP001162483"/>
    </source>
</evidence>
<dbReference type="EMBL" id="CATNWA010013424">
    <property type="protein sequence ID" value="CAI9565151.1"/>
    <property type="molecule type" value="Genomic_DNA"/>
</dbReference>
<organism evidence="2 3">
    <name type="scientific">Staurois parvus</name>
    <dbReference type="NCBI Taxonomy" id="386267"/>
    <lineage>
        <taxon>Eukaryota</taxon>
        <taxon>Metazoa</taxon>
        <taxon>Chordata</taxon>
        <taxon>Craniata</taxon>
        <taxon>Vertebrata</taxon>
        <taxon>Euteleostomi</taxon>
        <taxon>Amphibia</taxon>
        <taxon>Batrachia</taxon>
        <taxon>Anura</taxon>
        <taxon>Neobatrachia</taxon>
        <taxon>Ranoidea</taxon>
        <taxon>Ranidae</taxon>
        <taxon>Staurois</taxon>
    </lineage>
</organism>
<evidence type="ECO:0000313" key="2">
    <source>
        <dbReference type="EMBL" id="CAI9565151.1"/>
    </source>
</evidence>
<evidence type="ECO:0000256" key="1">
    <source>
        <dbReference type="SAM" id="MobiDB-lite"/>
    </source>
</evidence>
<accession>A0ABN9CY56</accession>
<dbReference type="Proteomes" id="UP001162483">
    <property type="component" value="Unassembled WGS sequence"/>
</dbReference>
<feature type="compositionally biased region" description="Polar residues" evidence="1">
    <location>
        <begin position="1"/>
        <end position="22"/>
    </location>
</feature>
<name>A0ABN9CY56_9NEOB</name>
<proteinExistence type="predicted"/>
<gene>
    <name evidence="2" type="ORF">SPARVUS_LOCUS6025511</name>
</gene>
<protein>
    <submittedName>
        <fullName evidence="2">Uncharacterized protein</fullName>
    </submittedName>
</protein>
<reference evidence="2" key="1">
    <citation type="submission" date="2023-05" db="EMBL/GenBank/DDBJ databases">
        <authorList>
            <person name="Stuckert A."/>
        </authorList>
    </citation>
    <scope>NUCLEOTIDE SEQUENCE</scope>
</reference>